<accession>T1KK68</accession>
<keyword evidence="5" id="KW-1185">Reference proteome</keyword>
<keyword evidence="1 3" id="KW-0732">Signal</keyword>
<name>T1KK68_TETUR</name>
<dbReference type="InterPro" id="IPR031424">
    <property type="entry name" value="QVR-like"/>
</dbReference>
<keyword evidence="2" id="KW-0325">Glycoprotein</keyword>
<dbReference type="Pfam" id="PF17064">
    <property type="entry name" value="QVR"/>
    <property type="match status" value="1"/>
</dbReference>
<dbReference type="PANTHER" id="PTHR38332">
    <property type="entry name" value="PROTEIN CBG11604"/>
    <property type="match status" value="1"/>
</dbReference>
<dbReference type="EnsemblMetazoa" id="tetur13g02570.1">
    <property type="protein sequence ID" value="tetur13g02570.1"/>
    <property type="gene ID" value="tetur13g02570"/>
</dbReference>
<reference evidence="4" key="2">
    <citation type="submission" date="2015-06" db="UniProtKB">
        <authorList>
            <consortium name="EnsemblMetazoa"/>
        </authorList>
    </citation>
    <scope>IDENTIFICATION</scope>
</reference>
<dbReference type="KEGG" id="tut:107364790"/>
<dbReference type="Proteomes" id="UP000015104">
    <property type="component" value="Unassembled WGS sequence"/>
</dbReference>
<dbReference type="OMA" id="AGYQENC"/>
<evidence type="ECO:0000256" key="2">
    <source>
        <dbReference type="ARBA" id="ARBA00023180"/>
    </source>
</evidence>
<gene>
    <name evidence="4" type="primary">107364790</name>
</gene>
<dbReference type="OrthoDB" id="75169at2759"/>
<dbReference type="EMBL" id="CAEY01000173">
    <property type="status" value="NOT_ANNOTATED_CDS"/>
    <property type="molecule type" value="Genomic_DNA"/>
</dbReference>
<proteinExistence type="predicted"/>
<organism evidence="4 5">
    <name type="scientific">Tetranychus urticae</name>
    <name type="common">Two-spotted spider mite</name>
    <dbReference type="NCBI Taxonomy" id="32264"/>
    <lineage>
        <taxon>Eukaryota</taxon>
        <taxon>Metazoa</taxon>
        <taxon>Ecdysozoa</taxon>
        <taxon>Arthropoda</taxon>
        <taxon>Chelicerata</taxon>
        <taxon>Arachnida</taxon>
        <taxon>Acari</taxon>
        <taxon>Acariformes</taxon>
        <taxon>Trombidiformes</taxon>
        <taxon>Prostigmata</taxon>
        <taxon>Eleutherengona</taxon>
        <taxon>Raphignathae</taxon>
        <taxon>Tetranychoidea</taxon>
        <taxon>Tetranychidae</taxon>
        <taxon>Tetranychus</taxon>
    </lineage>
</organism>
<protein>
    <submittedName>
        <fullName evidence="4">Uncharacterized protein</fullName>
    </submittedName>
</protein>
<feature type="signal peptide" evidence="3">
    <location>
        <begin position="1"/>
        <end position="26"/>
    </location>
</feature>
<evidence type="ECO:0000256" key="3">
    <source>
        <dbReference type="SAM" id="SignalP"/>
    </source>
</evidence>
<evidence type="ECO:0000313" key="5">
    <source>
        <dbReference type="Proteomes" id="UP000015104"/>
    </source>
</evidence>
<dbReference type="PANTHER" id="PTHR38332:SF2">
    <property type="entry name" value="PROTEIN QUIVER"/>
    <property type="match status" value="1"/>
</dbReference>
<evidence type="ECO:0000256" key="1">
    <source>
        <dbReference type="ARBA" id="ARBA00022729"/>
    </source>
</evidence>
<dbReference type="AlphaFoldDB" id="T1KK68"/>
<sequence>MVKIKVWLTVLFQAVIILFSLEGMLAISCYKCQSINGMDSACESGSSGAGYQENCRFQPMGRQLQSAAEYCIKIVGRTDNRETILIRDCDEKPLSRTQPSYFNYQNRRINGTQYSCKSDYCNKSSNIKPGLVLPLMASLLIITGHYFKATHFSI</sequence>
<evidence type="ECO:0000313" key="4">
    <source>
        <dbReference type="EnsemblMetazoa" id="tetur13g02570.1"/>
    </source>
</evidence>
<dbReference type="GO" id="GO:0032222">
    <property type="term" value="P:regulation of synaptic transmission, cholinergic"/>
    <property type="evidence" value="ECO:0007669"/>
    <property type="project" value="InterPro"/>
</dbReference>
<feature type="chain" id="PRO_5004591612" evidence="3">
    <location>
        <begin position="27"/>
        <end position="154"/>
    </location>
</feature>
<dbReference type="GO" id="GO:0030431">
    <property type="term" value="P:sleep"/>
    <property type="evidence" value="ECO:0007669"/>
    <property type="project" value="InterPro"/>
</dbReference>
<dbReference type="HOGENOM" id="CLU_128415_1_0_1"/>
<reference evidence="5" key="1">
    <citation type="submission" date="2011-08" db="EMBL/GenBank/DDBJ databases">
        <authorList>
            <person name="Rombauts S."/>
        </authorList>
    </citation>
    <scope>NUCLEOTIDE SEQUENCE</scope>
    <source>
        <strain evidence="5">London</strain>
    </source>
</reference>